<sequence>MEGENAFVLVNNPPPNPSGTRRVMSEVRVEANRERVEGQRGRSHATRDVIDAEALRRSRKIERLERELRELKEVQASCDQQRSRRQRSRSHSGSCESSHRCPKRSEEDRRAPKNSRRSKTGRTERKSPVHKPEKKDQNPVWNQLRQISHSPFSSRIERAKLPARIAPLNLITYNGKTDPVSHLSHYRRSMALHNGNDVLMCRIFPSSLGDVALRWFDRLEHGSIHSWTELAEAFTTRFITNTRKPKEVDSLMALAMRSGESLKSYSARYWETYNEIDRCGEDVAISQFRFGLPVGSKLRQSLAKKPPPDMSNLMSRIEQHVRVEEDGLQPQRQSGDNVVVQKKSAQPETSRAPRNTKQMGPVTRESFQAINTTFKEPIFKILPQIKNKPYFVWPARLGGDPASRESMSYCAYHREKGHLTETCRNYKALLEELVRDGHLHQFVDSAKHQQQRVHDPKPKAPIGTIDVIHSHARADSLRTETRAAAHLREIFQVSEGVTPAPKRLRKEMTEEIIFTDRDLEGVQLPHSDALVVTMQIGDFEVKRILIDPGSSAEIMYDSLFKGLGLEHKDLDRKVDPLYGFSGESVMPVGRVTVKVHAGTISSPTDFWVLNSYSPYNAILGRPWLHKMKAVPSTLHQRLRFPTPKGIMELQERVEDEVLAPQKKCAEELIKHYMSASDQGRYFLLGASLSHELRDGLTALLMEYSDVFAWNPYEAPGVDPAFACHSLNVDPLIRPVVQKGRRISPLHQEAVCEEVNRLVEAGAIREILYPTWLSNTVVVKKKNGKWRVCIDFTDLNKACPKDPFPLPKIDQLVDATAGHQRMSFLDAFQGYHQIAMNPVDEEKTAFITPRGIFCYKLGKTVEVYIDDMVVKSIYAEDHLRDLRLVFNTLRRHHLKLNVSKCAFGVGSGKFLGFMVTQRGIEANPDQISAILELRPPRTVREVQKLTGMAAALNRFISRASEKCRPFFDLIKKGKNFHWGEQSDQAFERLKEYLAAAPLLSTPVNGESLYVYLAVSEHAVSAAIVREDYNVQKPVYYTSKTLDGAESRYLLLEKLAFALPLKAVLRSADFSGRISKWGAQLGAYDINYHPRTSIKGQVLADFIAEFTPAEMGPMWVNHVSSIQHMKGWKLYIDGASNSRGSGLGVVLTAPQGQMMELAIRLGFPASNNVAEYEALLHGLRCAIALQADPLTVYCDSQLVVNQISGDYAAKDEKMKIYLAEAKKLLEKFKLVQVEHIGRDLNGHADALAGLASAVTPELRRIISVGVQSLPSVGGDAINEVCSVAQSPSWMDPILAYQKDDILPTDRKEADRIRRIAPRYWVSKEGNLYRRSFTGPYLRCVHPDTVQNLLWEIHEGVCGGHTGGRSLAHRAIGQGYWWPYMQKDAAQYVKKCDKCQRFAPSIHQPAASLNPIASPWPFSQWGLDIVGPLPRAPGNRQWLIVATDYFTNLLVGRSENSVSNTTSGIISLLLPIPKQTDRRSPPTRHCWTESKNAWKMAKGRWVEELPNILWTYRTTPRCSTGETPFSLTYGVEAVIPLEIGLPTIRTEYYDPVTNETSLATDLDLAEERRDSALIHLAAYQNGLRRIYEKRINPRELAVGDLVLRKVMGAKQDPTHGKLGPNWEGPYKIASVAGTGAFMANRGLMNTLVKRPWNICVIKDSLSKDHGPKGMDKKVHTGHPDKNICLGHPGKNAHVKSSLRGKNPDLIREFFFRDTNGGIWIGEDLLGEAVGAYRQTPAGIQGLPTYLKGFIVNTRGAAWSLLFEPPLDPRSKGCLLPRLLSPPPKPWILSSAFGVLLQCITEPPPPSSSAQTSLLELNGTSGDPSENSPAQQAWR</sequence>
<dbReference type="EMBL" id="OIVN01005779">
    <property type="protein sequence ID" value="SPD23969.1"/>
    <property type="molecule type" value="Genomic_DNA"/>
</dbReference>
<dbReference type="InterPro" id="IPR002156">
    <property type="entry name" value="RNaseH_domain"/>
</dbReference>
<dbReference type="Gene3D" id="1.10.340.70">
    <property type="match status" value="1"/>
</dbReference>
<evidence type="ECO:0000256" key="1">
    <source>
        <dbReference type="ARBA" id="ARBA00023172"/>
    </source>
</evidence>
<dbReference type="InterPro" id="IPR005162">
    <property type="entry name" value="Retrotrans_gag_dom"/>
</dbReference>
<dbReference type="SUPFAM" id="SSF53098">
    <property type="entry name" value="Ribonuclease H-like"/>
    <property type="match status" value="2"/>
</dbReference>
<dbReference type="GO" id="GO:0003676">
    <property type="term" value="F:nucleic acid binding"/>
    <property type="evidence" value="ECO:0007669"/>
    <property type="project" value="InterPro"/>
</dbReference>
<dbReference type="SUPFAM" id="SSF56672">
    <property type="entry name" value="DNA/RNA polymerases"/>
    <property type="match status" value="1"/>
</dbReference>
<evidence type="ECO:0000256" key="2">
    <source>
        <dbReference type="SAM" id="MobiDB-lite"/>
    </source>
</evidence>
<dbReference type="PANTHER" id="PTHR48475:SF2">
    <property type="entry name" value="RIBONUCLEASE H"/>
    <property type="match status" value="1"/>
</dbReference>
<dbReference type="InterPro" id="IPR041588">
    <property type="entry name" value="Integrase_H2C2"/>
</dbReference>
<dbReference type="InterPro" id="IPR036397">
    <property type="entry name" value="RNaseH_sf"/>
</dbReference>
<dbReference type="InterPro" id="IPR041577">
    <property type="entry name" value="RT_RNaseH_2"/>
</dbReference>
<name>A0A2N9IIQ7_FAGSY</name>
<dbReference type="Gene3D" id="3.30.70.270">
    <property type="match status" value="3"/>
</dbReference>
<protein>
    <recommendedName>
        <fullName evidence="3">RNase H type-1 domain-containing protein</fullName>
    </recommendedName>
</protein>
<dbReference type="Pfam" id="PF03732">
    <property type="entry name" value="Retrotrans_gag"/>
    <property type="match status" value="1"/>
</dbReference>
<feature type="compositionally biased region" description="Basic and acidic residues" evidence="2">
    <location>
        <begin position="97"/>
        <end position="111"/>
    </location>
</feature>
<dbReference type="GO" id="GO:0006310">
    <property type="term" value="P:DNA recombination"/>
    <property type="evidence" value="ECO:0007669"/>
    <property type="project" value="UniProtKB-KW"/>
</dbReference>
<gene>
    <name evidence="4" type="ORF">FSB_LOCUS51851</name>
</gene>
<dbReference type="Pfam" id="PF17921">
    <property type="entry name" value="Integrase_H2C2"/>
    <property type="match status" value="1"/>
</dbReference>
<dbReference type="InterPro" id="IPR043128">
    <property type="entry name" value="Rev_trsase/Diguanyl_cyclase"/>
</dbReference>
<dbReference type="InterPro" id="IPR043502">
    <property type="entry name" value="DNA/RNA_pol_sf"/>
</dbReference>
<dbReference type="PANTHER" id="PTHR48475">
    <property type="entry name" value="RIBONUCLEASE H"/>
    <property type="match status" value="1"/>
</dbReference>
<evidence type="ECO:0000313" key="4">
    <source>
        <dbReference type="EMBL" id="SPD23969.1"/>
    </source>
</evidence>
<feature type="compositionally biased region" description="Basic and acidic residues" evidence="2">
    <location>
        <begin position="121"/>
        <end position="137"/>
    </location>
</feature>
<dbReference type="Gene3D" id="2.40.70.10">
    <property type="entry name" value="Acid Proteases"/>
    <property type="match status" value="1"/>
</dbReference>
<dbReference type="Pfam" id="PF17919">
    <property type="entry name" value="RT_RNaseH_2"/>
    <property type="match status" value="1"/>
</dbReference>
<feature type="compositionally biased region" description="Polar residues" evidence="2">
    <location>
        <begin position="1804"/>
        <end position="1831"/>
    </location>
</feature>
<feature type="region of interest" description="Disordered" evidence="2">
    <location>
        <begin position="327"/>
        <end position="360"/>
    </location>
</feature>
<evidence type="ECO:0000259" key="3">
    <source>
        <dbReference type="PROSITE" id="PS50879"/>
    </source>
</evidence>
<feature type="compositionally biased region" description="Polar residues" evidence="2">
    <location>
        <begin position="343"/>
        <end position="358"/>
    </location>
</feature>
<dbReference type="InterPro" id="IPR000477">
    <property type="entry name" value="RT_dom"/>
</dbReference>
<accession>A0A2N9IIQ7</accession>
<dbReference type="CDD" id="cd01647">
    <property type="entry name" value="RT_LTR"/>
    <property type="match status" value="1"/>
</dbReference>
<proteinExistence type="predicted"/>
<dbReference type="InterPro" id="IPR012337">
    <property type="entry name" value="RNaseH-like_sf"/>
</dbReference>
<feature type="region of interest" description="Disordered" evidence="2">
    <location>
        <begin position="1"/>
        <end position="146"/>
    </location>
</feature>
<dbReference type="CDD" id="cd09279">
    <property type="entry name" value="RNase_HI_like"/>
    <property type="match status" value="1"/>
</dbReference>
<keyword evidence="1" id="KW-0233">DNA recombination</keyword>
<dbReference type="InterPro" id="IPR021109">
    <property type="entry name" value="Peptidase_aspartic_dom_sf"/>
</dbReference>
<dbReference type="Gene3D" id="3.30.420.10">
    <property type="entry name" value="Ribonuclease H-like superfamily/Ribonuclease H"/>
    <property type="match status" value="3"/>
</dbReference>
<feature type="compositionally biased region" description="Basic and acidic residues" evidence="2">
    <location>
        <begin position="23"/>
        <end position="73"/>
    </location>
</feature>
<dbReference type="CDD" id="cd00303">
    <property type="entry name" value="retropepsin_like"/>
    <property type="match status" value="1"/>
</dbReference>
<dbReference type="PROSITE" id="PS50879">
    <property type="entry name" value="RNASE_H_1"/>
    <property type="match status" value="1"/>
</dbReference>
<dbReference type="Pfam" id="PF13456">
    <property type="entry name" value="RVT_3"/>
    <property type="match status" value="1"/>
</dbReference>
<reference evidence="4" key="1">
    <citation type="submission" date="2018-02" db="EMBL/GenBank/DDBJ databases">
        <authorList>
            <person name="Cohen D.B."/>
            <person name="Kent A.D."/>
        </authorList>
    </citation>
    <scope>NUCLEOTIDE SEQUENCE</scope>
</reference>
<dbReference type="Pfam" id="PF00078">
    <property type="entry name" value="RVT_1"/>
    <property type="match status" value="2"/>
</dbReference>
<feature type="region of interest" description="Disordered" evidence="2">
    <location>
        <begin position="1800"/>
        <end position="1831"/>
    </location>
</feature>
<organism evidence="4">
    <name type="scientific">Fagus sylvatica</name>
    <name type="common">Beechnut</name>
    <dbReference type="NCBI Taxonomy" id="28930"/>
    <lineage>
        <taxon>Eukaryota</taxon>
        <taxon>Viridiplantae</taxon>
        <taxon>Streptophyta</taxon>
        <taxon>Embryophyta</taxon>
        <taxon>Tracheophyta</taxon>
        <taxon>Spermatophyta</taxon>
        <taxon>Magnoliopsida</taxon>
        <taxon>eudicotyledons</taxon>
        <taxon>Gunneridae</taxon>
        <taxon>Pentapetalae</taxon>
        <taxon>rosids</taxon>
        <taxon>fabids</taxon>
        <taxon>Fagales</taxon>
        <taxon>Fagaceae</taxon>
        <taxon>Fagus</taxon>
    </lineage>
</organism>
<feature type="domain" description="RNase H type-1" evidence="3">
    <location>
        <begin position="1122"/>
        <end position="1251"/>
    </location>
</feature>
<dbReference type="Gene3D" id="3.10.10.10">
    <property type="entry name" value="HIV Type 1 Reverse Transcriptase, subunit A, domain 1"/>
    <property type="match status" value="1"/>
</dbReference>
<dbReference type="GO" id="GO:0004523">
    <property type="term" value="F:RNA-DNA hybrid ribonuclease activity"/>
    <property type="evidence" value="ECO:0007669"/>
    <property type="project" value="InterPro"/>
</dbReference>